<dbReference type="Gene3D" id="3.40.50.300">
    <property type="entry name" value="P-loop containing nucleotide triphosphate hydrolases"/>
    <property type="match status" value="1"/>
</dbReference>
<proteinExistence type="predicted"/>
<sequence length="83" mass="9098">PAMASFFTTFFQWLSSLFFSKSAEIAIVGLQASGKTSFVNVISSGQCEDVVPTVGFIFRKVRARPRSVCVITRRSPGRYAKGT</sequence>
<gene>
    <name evidence="6" type="ORF">MYCIT1_LOCUS37385</name>
</gene>
<dbReference type="EMBL" id="CAVNYO010000478">
    <property type="protein sequence ID" value="CAK5284268.1"/>
    <property type="molecule type" value="Genomic_DNA"/>
</dbReference>
<keyword evidence="2 3" id="KW-0342">GTP-binding</keyword>
<dbReference type="InterPro" id="IPR006689">
    <property type="entry name" value="Small_GTPase_ARF/SAR"/>
</dbReference>
<feature type="binding site" evidence="4">
    <location>
        <position position="53"/>
    </location>
    <ligand>
        <name>Mg(2+)</name>
        <dbReference type="ChEBI" id="CHEBI:18420"/>
    </ligand>
</feature>
<protein>
    <recommendedName>
        <fullName evidence="8">Dynamin-type G domain-containing protein</fullName>
    </recommendedName>
</protein>
<dbReference type="SUPFAM" id="SSF52540">
    <property type="entry name" value="P-loop containing nucleoside triphosphate hydrolases"/>
    <property type="match status" value="1"/>
</dbReference>
<accession>A0AAD2I0P9</accession>
<feature type="chain" id="PRO_5042181656" description="Dynamin-type G domain-containing protein" evidence="5">
    <location>
        <begin position="26"/>
        <end position="83"/>
    </location>
</feature>
<dbReference type="Pfam" id="PF00025">
    <property type="entry name" value="Arf"/>
    <property type="match status" value="1"/>
</dbReference>
<feature type="binding site" evidence="4">
    <location>
        <position position="36"/>
    </location>
    <ligand>
        <name>Mg(2+)</name>
        <dbReference type="ChEBI" id="CHEBI:18420"/>
    </ligand>
</feature>
<evidence type="ECO:0000256" key="4">
    <source>
        <dbReference type="PIRSR" id="PIRSR606689-2"/>
    </source>
</evidence>
<evidence type="ECO:0000256" key="3">
    <source>
        <dbReference type="PIRSR" id="PIRSR606689-1"/>
    </source>
</evidence>
<feature type="signal peptide" evidence="5">
    <location>
        <begin position="1"/>
        <end position="25"/>
    </location>
</feature>
<feature type="non-terminal residue" evidence="6">
    <location>
        <position position="83"/>
    </location>
</feature>
<reference evidence="6" key="1">
    <citation type="submission" date="2023-11" db="EMBL/GenBank/DDBJ databases">
        <authorList>
            <person name="De Vega J J."/>
            <person name="De Vega J J."/>
        </authorList>
    </citation>
    <scope>NUCLEOTIDE SEQUENCE</scope>
</reference>
<dbReference type="GO" id="GO:0003924">
    <property type="term" value="F:GTPase activity"/>
    <property type="evidence" value="ECO:0007669"/>
    <property type="project" value="InterPro"/>
</dbReference>
<dbReference type="GO" id="GO:0098852">
    <property type="term" value="C:lytic vacuole membrane"/>
    <property type="evidence" value="ECO:0007669"/>
    <property type="project" value="TreeGrafter"/>
</dbReference>
<evidence type="ECO:0000313" key="6">
    <source>
        <dbReference type="EMBL" id="CAK5284268.1"/>
    </source>
</evidence>
<evidence type="ECO:0000256" key="2">
    <source>
        <dbReference type="ARBA" id="ARBA00023134"/>
    </source>
</evidence>
<dbReference type="AlphaFoldDB" id="A0AAD2I0P9"/>
<dbReference type="PANTHER" id="PTHR45732">
    <property type="entry name" value="ADP-RIBOSYLATION FACTOR-LIKE PROTEIN 8"/>
    <property type="match status" value="1"/>
</dbReference>
<dbReference type="Proteomes" id="UP001295794">
    <property type="component" value="Unassembled WGS sequence"/>
</dbReference>
<dbReference type="GO" id="GO:0046872">
    <property type="term" value="F:metal ion binding"/>
    <property type="evidence" value="ECO:0007669"/>
    <property type="project" value="UniProtKB-KW"/>
</dbReference>
<evidence type="ECO:0000256" key="1">
    <source>
        <dbReference type="ARBA" id="ARBA00022741"/>
    </source>
</evidence>
<dbReference type="InterPro" id="IPR027417">
    <property type="entry name" value="P-loop_NTPase"/>
</dbReference>
<comment type="caution">
    <text evidence="6">The sequence shown here is derived from an EMBL/GenBank/DDBJ whole genome shotgun (WGS) entry which is preliminary data.</text>
</comment>
<feature type="binding site" evidence="3">
    <location>
        <begin position="29"/>
        <end position="36"/>
    </location>
    <ligand>
        <name>GTP</name>
        <dbReference type="ChEBI" id="CHEBI:37565"/>
    </ligand>
</feature>
<keyword evidence="7" id="KW-1185">Reference proteome</keyword>
<evidence type="ECO:0008006" key="8">
    <source>
        <dbReference type="Google" id="ProtNLM"/>
    </source>
</evidence>
<evidence type="ECO:0000313" key="7">
    <source>
        <dbReference type="Proteomes" id="UP001295794"/>
    </source>
</evidence>
<keyword evidence="1 3" id="KW-0547">Nucleotide-binding</keyword>
<name>A0AAD2I0P9_9AGAR</name>
<evidence type="ECO:0000256" key="5">
    <source>
        <dbReference type="SAM" id="SignalP"/>
    </source>
</evidence>
<keyword evidence="5" id="KW-0732">Signal</keyword>
<organism evidence="6 7">
    <name type="scientific">Mycena citricolor</name>
    <dbReference type="NCBI Taxonomy" id="2018698"/>
    <lineage>
        <taxon>Eukaryota</taxon>
        <taxon>Fungi</taxon>
        <taxon>Dikarya</taxon>
        <taxon>Basidiomycota</taxon>
        <taxon>Agaricomycotina</taxon>
        <taxon>Agaricomycetes</taxon>
        <taxon>Agaricomycetidae</taxon>
        <taxon>Agaricales</taxon>
        <taxon>Marasmiineae</taxon>
        <taxon>Mycenaceae</taxon>
        <taxon>Mycena</taxon>
    </lineage>
</organism>
<dbReference type="PANTHER" id="PTHR45732:SF7">
    <property type="entry name" value="ADP-RIBOSYLATION FACTOR-LIKE PROTEIN 8"/>
    <property type="match status" value="1"/>
</dbReference>
<keyword evidence="4" id="KW-0479">Metal-binding</keyword>
<dbReference type="GO" id="GO:0005525">
    <property type="term" value="F:GTP binding"/>
    <property type="evidence" value="ECO:0007669"/>
    <property type="project" value="UniProtKB-KW"/>
</dbReference>
<keyword evidence="4" id="KW-0460">Magnesium</keyword>